<comment type="subcellular location">
    <subcellularLocation>
        <location evidence="1">Cell envelope</location>
    </subcellularLocation>
</comment>
<comment type="caution">
    <text evidence="6">The sequence shown here is derived from an EMBL/GenBank/DDBJ whole genome shotgun (WGS) entry which is preliminary data.</text>
</comment>
<comment type="similarity">
    <text evidence="2">Belongs to the bacterial solute-binding protein 2 family.</text>
</comment>
<keyword evidence="3 4" id="KW-0732">Signal</keyword>
<accession>A0ABX2H6R6</accession>
<dbReference type="InterPro" id="IPR028082">
    <property type="entry name" value="Peripla_BP_I"/>
</dbReference>
<protein>
    <submittedName>
        <fullName evidence="6">Substrate-binding domain-containing protein</fullName>
    </submittedName>
</protein>
<evidence type="ECO:0000313" key="7">
    <source>
        <dbReference type="Proteomes" id="UP001644719"/>
    </source>
</evidence>
<evidence type="ECO:0000256" key="2">
    <source>
        <dbReference type="ARBA" id="ARBA00007639"/>
    </source>
</evidence>
<feature type="signal peptide" evidence="4">
    <location>
        <begin position="1"/>
        <end position="25"/>
    </location>
</feature>
<evidence type="ECO:0000259" key="5">
    <source>
        <dbReference type="Pfam" id="PF13407"/>
    </source>
</evidence>
<evidence type="ECO:0000256" key="3">
    <source>
        <dbReference type="ARBA" id="ARBA00022729"/>
    </source>
</evidence>
<evidence type="ECO:0000256" key="4">
    <source>
        <dbReference type="SAM" id="SignalP"/>
    </source>
</evidence>
<dbReference type="PANTHER" id="PTHR46847:SF1">
    <property type="entry name" value="D-ALLOSE-BINDING PERIPLASMIC PROTEIN-RELATED"/>
    <property type="match status" value="1"/>
</dbReference>
<evidence type="ECO:0000313" key="6">
    <source>
        <dbReference type="EMBL" id="NSG85288.1"/>
    </source>
</evidence>
<sequence>MKKRVISCLVTGCLALSMMATSVWAGDAETADTKEAKEFDMTNVPEGGYTVALCNFSLGNTWRVQMEKTFEQQAEMYKEMGLIKEYYTTNSDGDTSQQVSDMQDLVTKGVDIICLTAASPTALIPAVDDAMDAGVTVISFDAGVDTDNVTASLTVDNYDFGAKDAEWLGEQLDGKGKIVILAGQAGSKNAELRVQGAQETLEEKYPDIETISLNYCDYDYATAKTAIESLLSAHDDIDGILSLGGAMSRACIDALEAADRELVPITGEANNGFLKMWKERQADGFTSCCPISPSTSGADALDLGLTAITGGDFEKVNVYDIAPVTDETLDDFVRVDLDDNYWAPTILNEDTLQEMYCSGAAE</sequence>
<dbReference type="CDD" id="cd19996">
    <property type="entry name" value="PBP1_ABC_sugar_binding-like"/>
    <property type="match status" value="1"/>
</dbReference>
<dbReference type="Pfam" id="PF13407">
    <property type="entry name" value="Peripla_BP_4"/>
    <property type="match status" value="1"/>
</dbReference>
<evidence type="ECO:0000256" key="1">
    <source>
        <dbReference type="ARBA" id="ARBA00004196"/>
    </source>
</evidence>
<dbReference type="SUPFAM" id="SSF53822">
    <property type="entry name" value="Periplasmic binding protein-like I"/>
    <property type="match status" value="1"/>
</dbReference>
<organism evidence="6 7">
    <name type="scientific">Blautia faecis</name>
    <dbReference type="NCBI Taxonomy" id="871665"/>
    <lineage>
        <taxon>Bacteria</taxon>
        <taxon>Bacillati</taxon>
        <taxon>Bacillota</taxon>
        <taxon>Clostridia</taxon>
        <taxon>Lachnospirales</taxon>
        <taxon>Lachnospiraceae</taxon>
        <taxon>Blautia</taxon>
    </lineage>
</organism>
<dbReference type="Proteomes" id="UP001644719">
    <property type="component" value="Unassembled WGS sequence"/>
</dbReference>
<keyword evidence="7" id="KW-1185">Reference proteome</keyword>
<name>A0ABX2H6R6_9FIRM</name>
<feature type="chain" id="PRO_5046639829" evidence="4">
    <location>
        <begin position="26"/>
        <end position="362"/>
    </location>
</feature>
<dbReference type="RefSeq" id="WP_173769641.1">
    <property type="nucleotide sequence ID" value="NZ_JAAITS010000017.1"/>
</dbReference>
<dbReference type="EMBL" id="JAAITS010000017">
    <property type="protein sequence ID" value="NSG85288.1"/>
    <property type="molecule type" value="Genomic_DNA"/>
</dbReference>
<feature type="domain" description="Periplasmic binding protein" evidence="5">
    <location>
        <begin position="51"/>
        <end position="286"/>
    </location>
</feature>
<proteinExistence type="inferred from homology"/>
<reference evidence="6 7" key="1">
    <citation type="journal article" date="2020" name="Cell Host Microbe">
        <title>Functional and Genomic Variation between Human-Derived Isolates of Lachnospiraceae Reveals Inter- and Intra-Species Diversity.</title>
        <authorList>
            <person name="Sorbara M.T."/>
            <person name="Littmann E.R."/>
            <person name="Fontana E."/>
            <person name="Moody T.U."/>
            <person name="Kohout C.E."/>
            <person name="Gjonbalaj M."/>
            <person name="Eaton V."/>
            <person name="Seok R."/>
            <person name="Leiner I.M."/>
            <person name="Pamer E.G."/>
        </authorList>
    </citation>
    <scope>NUCLEOTIDE SEQUENCE [LARGE SCALE GENOMIC DNA]</scope>
    <source>
        <strain evidence="6 7">MSK.17.74</strain>
    </source>
</reference>
<gene>
    <name evidence="6" type="ORF">G5B17_07550</name>
</gene>
<dbReference type="Gene3D" id="3.40.50.2300">
    <property type="match status" value="2"/>
</dbReference>
<dbReference type="InterPro" id="IPR025997">
    <property type="entry name" value="SBP_2_dom"/>
</dbReference>
<dbReference type="PANTHER" id="PTHR46847">
    <property type="entry name" value="D-ALLOSE-BINDING PERIPLASMIC PROTEIN-RELATED"/>
    <property type="match status" value="1"/>
</dbReference>